<gene>
    <name evidence="2" type="ORF">NCGR_LOCUS46874</name>
</gene>
<dbReference type="Proteomes" id="UP000604825">
    <property type="component" value="Unassembled WGS sequence"/>
</dbReference>
<proteinExistence type="predicted"/>
<keyword evidence="3" id="KW-1185">Reference proteome</keyword>
<dbReference type="PROSITE" id="PS50878">
    <property type="entry name" value="RT_POL"/>
    <property type="match status" value="1"/>
</dbReference>
<reference evidence="2" key="1">
    <citation type="submission" date="2020-10" db="EMBL/GenBank/DDBJ databases">
        <authorList>
            <person name="Han B."/>
            <person name="Lu T."/>
            <person name="Zhao Q."/>
            <person name="Huang X."/>
            <person name="Zhao Y."/>
        </authorList>
    </citation>
    <scope>NUCLEOTIDE SEQUENCE</scope>
</reference>
<feature type="domain" description="Reverse transcriptase" evidence="1">
    <location>
        <begin position="1"/>
        <end position="229"/>
    </location>
</feature>
<dbReference type="OrthoDB" id="694708at2759"/>
<name>A0A811R244_9POAL</name>
<dbReference type="SUPFAM" id="SSF56672">
    <property type="entry name" value="DNA/RNA polymerases"/>
    <property type="match status" value="1"/>
</dbReference>
<dbReference type="EMBL" id="CAJGYO010000012">
    <property type="protein sequence ID" value="CAD6263569.1"/>
    <property type="molecule type" value="Genomic_DNA"/>
</dbReference>
<protein>
    <recommendedName>
        <fullName evidence="1">Reverse transcriptase domain-containing protein</fullName>
    </recommendedName>
</protein>
<dbReference type="InterPro" id="IPR000477">
    <property type="entry name" value="RT_dom"/>
</dbReference>
<evidence type="ECO:0000259" key="1">
    <source>
        <dbReference type="PROSITE" id="PS50878"/>
    </source>
</evidence>
<dbReference type="Pfam" id="PF00078">
    <property type="entry name" value="RVT_1"/>
    <property type="match status" value="1"/>
</dbReference>
<accession>A0A811R244</accession>
<evidence type="ECO:0000313" key="2">
    <source>
        <dbReference type="EMBL" id="CAD6263569.1"/>
    </source>
</evidence>
<dbReference type="PANTHER" id="PTHR33116">
    <property type="entry name" value="REVERSE TRANSCRIPTASE ZINC-BINDING DOMAIN-CONTAINING PROTEIN-RELATED-RELATED"/>
    <property type="match status" value="1"/>
</dbReference>
<dbReference type="InterPro" id="IPR043502">
    <property type="entry name" value="DNA/RNA_pol_sf"/>
</dbReference>
<sequence>MANILAIYIDKLISNSQSAFIKRRCIQENFLYVRRLARHYHRTKTPACLIKLDITKAFDSVSWEYLIELLARRGFPTRWLDWLAAILRTSSSVVLLNGCPGDSIMHRRGLRQGDPLSPYLFILAIDVLNNIFDIATQQGFLSKLKGRHASLRISMYADDAVIFSNPRRQDITCIMEIMNAFGAATGLQLNMEKSIVAPIRCVGLDMEEILQDFLGPRVNFPMQYLGLPLTLGRLRMVHLQYIQDRAKGRVAGWQGRLLNVAGRRELVCSVLSSLPIYLLTVVKAPKNFLKELDKLCRRFLWAGDKELTRGKCKVAWMKVCTPTVNGALGIIELEKFDSCLTDPVALGFHGTTDKPGKEWSYRLTIMTLHSSIFATSVVLGNGNKAKFGSLIG</sequence>
<dbReference type="CDD" id="cd01650">
    <property type="entry name" value="RT_nLTR_like"/>
    <property type="match status" value="1"/>
</dbReference>
<organism evidence="2 3">
    <name type="scientific">Miscanthus lutarioriparius</name>
    <dbReference type="NCBI Taxonomy" id="422564"/>
    <lineage>
        <taxon>Eukaryota</taxon>
        <taxon>Viridiplantae</taxon>
        <taxon>Streptophyta</taxon>
        <taxon>Embryophyta</taxon>
        <taxon>Tracheophyta</taxon>
        <taxon>Spermatophyta</taxon>
        <taxon>Magnoliopsida</taxon>
        <taxon>Liliopsida</taxon>
        <taxon>Poales</taxon>
        <taxon>Poaceae</taxon>
        <taxon>PACMAD clade</taxon>
        <taxon>Panicoideae</taxon>
        <taxon>Andropogonodae</taxon>
        <taxon>Andropogoneae</taxon>
        <taxon>Saccharinae</taxon>
        <taxon>Miscanthus</taxon>
    </lineage>
</organism>
<dbReference type="AlphaFoldDB" id="A0A811R244"/>
<dbReference type="PANTHER" id="PTHR33116:SF87">
    <property type="entry name" value="OS01G0158850 PROTEIN"/>
    <property type="match status" value="1"/>
</dbReference>
<evidence type="ECO:0000313" key="3">
    <source>
        <dbReference type="Proteomes" id="UP000604825"/>
    </source>
</evidence>
<comment type="caution">
    <text evidence="2">The sequence shown here is derived from an EMBL/GenBank/DDBJ whole genome shotgun (WGS) entry which is preliminary data.</text>
</comment>